<dbReference type="PANTHER" id="PTHR43298:SF2">
    <property type="entry name" value="FMN_FAD EXPORTER YEEO-RELATED"/>
    <property type="match status" value="1"/>
</dbReference>
<evidence type="ECO:0000256" key="6">
    <source>
        <dbReference type="ARBA" id="ARBA00022449"/>
    </source>
</evidence>
<accession>A0A1G5KBK1</accession>
<evidence type="ECO:0000256" key="3">
    <source>
        <dbReference type="ARBA" id="ARBA00010199"/>
    </source>
</evidence>
<dbReference type="PIRSF" id="PIRSF006603">
    <property type="entry name" value="DinF"/>
    <property type="match status" value="1"/>
</dbReference>
<evidence type="ECO:0000256" key="4">
    <source>
        <dbReference type="ARBA" id="ARBA00020268"/>
    </source>
</evidence>
<feature type="transmembrane region" description="Helical" evidence="13">
    <location>
        <begin position="287"/>
        <end position="305"/>
    </location>
</feature>
<keyword evidence="6" id="KW-0050">Antiport</keyword>
<keyword evidence="11 13" id="KW-0472">Membrane</keyword>
<dbReference type="PANTHER" id="PTHR43298">
    <property type="entry name" value="MULTIDRUG RESISTANCE PROTEIN NORM-RELATED"/>
    <property type="match status" value="1"/>
</dbReference>
<feature type="transmembrane region" description="Helical" evidence="13">
    <location>
        <begin position="137"/>
        <end position="159"/>
    </location>
</feature>
<dbReference type="CDD" id="cd13137">
    <property type="entry name" value="MATE_NorM_like"/>
    <property type="match status" value="1"/>
</dbReference>
<evidence type="ECO:0000313" key="14">
    <source>
        <dbReference type="EMBL" id="SCY97420.1"/>
    </source>
</evidence>
<keyword evidence="5" id="KW-0813">Transport</keyword>
<comment type="subcellular location">
    <subcellularLocation>
        <location evidence="2">Cell membrane</location>
        <topology evidence="2">Multi-pass membrane protein</topology>
    </subcellularLocation>
</comment>
<comment type="similarity">
    <text evidence="3">Belongs to the multi antimicrobial extrusion (MATE) (TC 2.A.66.1) family.</text>
</comment>
<evidence type="ECO:0000256" key="8">
    <source>
        <dbReference type="ARBA" id="ARBA00022692"/>
    </source>
</evidence>
<feature type="transmembrane region" description="Helical" evidence="13">
    <location>
        <begin position="63"/>
        <end position="82"/>
    </location>
</feature>
<comment type="function">
    <text evidence="1">Multidrug efflux pump.</text>
</comment>
<dbReference type="InterPro" id="IPR050222">
    <property type="entry name" value="MATE_MdtK"/>
</dbReference>
<evidence type="ECO:0000256" key="12">
    <source>
        <dbReference type="ARBA" id="ARBA00031636"/>
    </source>
</evidence>
<gene>
    <name evidence="14" type="ORF">SAMN03080606_03354</name>
</gene>
<evidence type="ECO:0000256" key="2">
    <source>
        <dbReference type="ARBA" id="ARBA00004651"/>
    </source>
</evidence>
<evidence type="ECO:0000256" key="11">
    <source>
        <dbReference type="ARBA" id="ARBA00023136"/>
    </source>
</evidence>
<keyword evidence="7" id="KW-1003">Cell membrane</keyword>
<dbReference type="STRING" id="1120976.SAMN03080606_03354"/>
<dbReference type="NCBIfam" id="TIGR00797">
    <property type="entry name" value="matE"/>
    <property type="match status" value="1"/>
</dbReference>
<dbReference type="GO" id="GO:0005886">
    <property type="term" value="C:plasma membrane"/>
    <property type="evidence" value="ECO:0007669"/>
    <property type="project" value="UniProtKB-SubCell"/>
</dbReference>
<dbReference type="InterPro" id="IPR048279">
    <property type="entry name" value="MdtK-like"/>
</dbReference>
<evidence type="ECO:0000256" key="7">
    <source>
        <dbReference type="ARBA" id="ARBA00022475"/>
    </source>
</evidence>
<feature type="transmembrane region" description="Helical" evidence="13">
    <location>
        <begin position="196"/>
        <end position="217"/>
    </location>
</feature>
<dbReference type="Proteomes" id="UP000198636">
    <property type="component" value="Unassembled WGS sequence"/>
</dbReference>
<feature type="transmembrane region" description="Helical" evidence="13">
    <location>
        <begin position="420"/>
        <end position="441"/>
    </location>
</feature>
<evidence type="ECO:0000256" key="10">
    <source>
        <dbReference type="ARBA" id="ARBA00023065"/>
    </source>
</evidence>
<reference evidence="14 15" key="1">
    <citation type="submission" date="2016-10" db="EMBL/GenBank/DDBJ databases">
        <authorList>
            <person name="de Groot N.N."/>
        </authorList>
    </citation>
    <scope>NUCLEOTIDE SEQUENCE [LARGE SCALE GENOMIC DNA]</scope>
    <source>
        <strain evidence="14 15">DSM 18978</strain>
    </source>
</reference>
<dbReference type="AlphaFoldDB" id="A0A1G5KBK1"/>
<proteinExistence type="inferred from homology"/>
<sequence length="450" mass="49557">MIVTNYLAKTNQKQIKRIWALAWPVMVGQFLHTMMVMADMWFIARLGSLEAAAAGTSTSVIGVIQVLPFLIATGVIALVSRFSGAKDEENIKSITINGMILSILVGFMVTFLFYYSINDVLKIFGEVNEGVMAQAKVYLGIALFGIPFFFYNATSKAIIQATGDTKNPVKIFILMNVTNILLDYIFIMVLKRGIGGAALATVISEVLGFTLMSLLVFKNIFGNRIRTFIDAMQFKFNTSLRILKIGLYSVLQMITRPLTGLVMYRIVLAQGVAAGAAFGIGGRLFNFVFIFLAGLGTAMSVLVGHNLGQKDTAGADEIVKQGMRLALLNMLVFSIPFFVFPEYLMRAFVDDVEVIKVGVEYLRICYLGVIFVIFPFVFGSAFTGAGDTFPPMLASILGNWGVKIPIAYILTNMYSLGTNGVWIAISLSVVVEALVMIVWFYRGKWKEKSI</sequence>
<feature type="transmembrane region" description="Helical" evidence="13">
    <location>
        <begin position="21"/>
        <end position="43"/>
    </location>
</feature>
<evidence type="ECO:0000256" key="1">
    <source>
        <dbReference type="ARBA" id="ARBA00003408"/>
    </source>
</evidence>
<feature type="transmembrane region" description="Helical" evidence="13">
    <location>
        <begin position="171"/>
        <end position="190"/>
    </location>
</feature>
<dbReference type="GO" id="GO:0042910">
    <property type="term" value="F:xenobiotic transmembrane transporter activity"/>
    <property type="evidence" value="ECO:0007669"/>
    <property type="project" value="InterPro"/>
</dbReference>
<dbReference type="Pfam" id="PF01554">
    <property type="entry name" value="MatE"/>
    <property type="match status" value="2"/>
</dbReference>
<keyword evidence="8 13" id="KW-0812">Transmembrane</keyword>
<keyword evidence="9 13" id="KW-1133">Transmembrane helix</keyword>
<evidence type="ECO:0000256" key="13">
    <source>
        <dbReference type="SAM" id="Phobius"/>
    </source>
</evidence>
<feature type="transmembrane region" description="Helical" evidence="13">
    <location>
        <begin position="94"/>
        <end position="117"/>
    </location>
</feature>
<keyword evidence="15" id="KW-1185">Reference proteome</keyword>
<organism evidence="14 15">
    <name type="scientific">Alkaliphilus peptidifermentans DSM 18978</name>
    <dbReference type="NCBI Taxonomy" id="1120976"/>
    <lineage>
        <taxon>Bacteria</taxon>
        <taxon>Bacillati</taxon>
        <taxon>Bacillota</taxon>
        <taxon>Clostridia</taxon>
        <taxon>Peptostreptococcales</taxon>
        <taxon>Natronincolaceae</taxon>
        <taxon>Alkaliphilus</taxon>
    </lineage>
</organism>
<evidence type="ECO:0000256" key="9">
    <source>
        <dbReference type="ARBA" id="ARBA00022989"/>
    </source>
</evidence>
<dbReference type="EMBL" id="FMUS01000025">
    <property type="protein sequence ID" value="SCY97420.1"/>
    <property type="molecule type" value="Genomic_DNA"/>
</dbReference>
<evidence type="ECO:0000313" key="15">
    <source>
        <dbReference type="Proteomes" id="UP000198636"/>
    </source>
</evidence>
<dbReference type="GO" id="GO:0006811">
    <property type="term" value="P:monoatomic ion transport"/>
    <property type="evidence" value="ECO:0007669"/>
    <property type="project" value="UniProtKB-KW"/>
</dbReference>
<dbReference type="GO" id="GO:0015297">
    <property type="term" value="F:antiporter activity"/>
    <property type="evidence" value="ECO:0007669"/>
    <property type="project" value="UniProtKB-KW"/>
</dbReference>
<feature type="transmembrane region" description="Helical" evidence="13">
    <location>
        <begin position="364"/>
        <end position="385"/>
    </location>
</feature>
<keyword evidence="10" id="KW-0406">Ion transport</keyword>
<dbReference type="InterPro" id="IPR002528">
    <property type="entry name" value="MATE_fam"/>
</dbReference>
<name>A0A1G5KBK1_9FIRM</name>
<feature type="transmembrane region" description="Helical" evidence="13">
    <location>
        <begin position="325"/>
        <end position="344"/>
    </location>
</feature>
<evidence type="ECO:0000256" key="5">
    <source>
        <dbReference type="ARBA" id="ARBA00022448"/>
    </source>
</evidence>
<dbReference type="RefSeq" id="WP_176759078.1">
    <property type="nucleotide sequence ID" value="NZ_FMUS01000025.1"/>
</dbReference>
<protein>
    <recommendedName>
        <fullName evidence="4">Probable multidrug resistance protein NorM</fullName>
    </recommendedName>
    <alternativeName>
        <fullName evidence="12">Multidrug-efflux transporter</fullName>
    </alternativeName>
</protein>